<evidence type="ECO:0008006" key="3">
    <source>
        <dbReference type="Google" id="ProtNLM"/>
    </source>
</evidence>
<evidence type="ECO:0000313" key="2">
    <source>
        <dbReference type="Proteomes" id="UP000677436"/>
    </source>
</evidence>
<reference evidence="1" key="1">
    <citation type="journal article" date="2013" name="Int. J. Syst. Evol. Microbiol.">
        <title>Polycladomyces abyssicola gen. nov., sp. nov., a thermophilic filamentous bacterium isolated from hemipelagic sediment.</title>
        <authorList>
            <person name="Tsubouchi T."/>
            <person name="Shimane Y."/>
            <person name="Mori K."/>
            <person name="Usui K."/>
            <person name="Hiraki T."/>
            <person name="Tame A."/>
            <person name="Uematsu K."/>
            <person name="Maruyama T."/>
            <person name="Hatada Y."/>
        </authorList>
    </citation>
    <scope>NUCLEOTIDE SEQUENCE</scope>
    <source>
        <strain evidence="1">JIR-001</strain>
    </source>
</reference>
<dbReference type="EMBL" id="AP024601">
    <property type="protein sequence ID" value="BCU82861.1"/>
    <property type="molecule type" value="Genomic_DNA"/>
</dbReference>
<dbReference type="KEGG" id="pabs:JIR001_26440"/>
<dbReference type="Proteomes" id="UP000677436">
    <property type="component" value="Chromosome"/>
</dbReference>
<sequence>MRTQTETSTTLLDVLVTALRACDTAPDGMVRPAAILWTDPKRQWLPLKSLLLKRLPELIVFGDYDPALRTGPAIWIRCMVDRTLEEPKIPENRVPIVYLPGVARQDLRAGEDCPTSLRPLVELMYRGTLWLQRGGHDWTVTAFLTSPQGLALDLAKDQNTLEALARALREVAETPIARLRGRRLEAEDFDQLLLSDVVRDLLRWMSDPKKEKERMGSERWEAFRNQCRAQFDFDPEKDGELTAGEQLGLGEGPWKEVWERFEEAPHLFPGIPDLLRRSKPDVLLFERERWPDHNDQDEEEVRIELAGLKDLSHSQACAKVLELEQKHAERRSWVWARLGLSPMAAVLEPLARLARVARSALGGSTPDEIANAYVEGAWEADAASWEAVALAPIADEALIKNTVRILLEPWLDESARSFQRAVEAHPLPVKGEQEPVVAEPGMCLLFADGLRYDVGRRLAERLEGRGCRVHVRWRWSALPTVTATAKPAVTPVAGNIVGDQLPDDFTPRFTGSGKPANAIMVRAALKAGGYQVLQGELDDRTVDDEALGWCEAGTIDQRGHDLDDEIARHIEPELERLAERILKLLEAGWTSVRVVTDHGWLWVPRGLPKVDLPKHLTASRWKRCSVIAGESQVNALIVPWYWNTAQRFATAPGIACFNSSPSYAHGGLSIQECLIPDLHVERGSRSAPRATIRSVTWRRMRCFVEADCPVGEVIADLRLERPNGKSVVASTKTLDKDGTTSLAVVDAYEDRNLVLVLLDHAGNVLAQRKTRVGESS</sequence>
<organism evidence="1 2">
    <name type="scientific">Polycladomyces abyssicola</name>
    <dbReference type="NCBI Taxonomy" id="1125966"/>
    <lineage>
        <taxon>Bacteria</taxon>
        <taxon>Bacillati</taxon>
        <taxon>Bacillota</taxon>
        <taxon>Bacilli</taxon>
        <taxon>Bacillales</taxon>
        <taxon>Thermoactinomycetaceae</taxon>
        <taxon>Polycladomyces</taxon>
    </lineage>
</organism>
<dbReference type="NCBIfam" id="NF033450">
    <property type="entry name" value="BREX_PglZ_1_B"/>
    <property type="match status" value="1"/>
</dbReference>
<evidence type="ECO:0000313" key="1">
    <source>
        <dbReference type="EMBL" id="BCU82861.1"/>
    </source>
</evidence>
<gene>
    <name evidence="1" type="ORF">JIR001_26440</name>
</gene>
<keyword evidence="2" id="KW-1185">Reference proteome</keyword>
<dbReference type="AlphaFoldDB" id="A0A8D5ZPX7"/>
<proteinExistence type="predicted"/>
<name>A0A8D5ZPX7_9BACL</name>
<dbReference type="RefSeq" id="WP_212773154.1">
    <property type="nucleotide sequence ID" value="NZ_AP024601.1"/>
</dbReference>
<reference evidence="1" key="2">
    <citation type="journal article" date="2021" name="Microbiol. Resour. Announc.">
        <title>Complete Genome Sequence of Polycladomyces abyssicola JIR-001T, Isolated from Hemipelagic Sediment in Deep Seawater.</title>
        <authorList>
            <person name="Tsubouchi T."/>
            <person name="Kaneko Y."/>
        </authorList>
    </citation>
    <scope>NUCLEOTIDE SEQUENCE</scope>
    <source>
        <strain evidence="1">JIR-001</strain>
    </source>
</reference>
<accession>A0A8D5ZPX7</accession>
<protein>
    <recommendedName>
        <fullName evidence="3">BREX-1 system phosphatase PglZ type B</fullName>
    </recommendedName>
</protein>